<feature type="region of interest" description="Disordered" evidence="13">
    <location>
        <begin position="1"/>
        <end position="22"/>
    </location>
</feature>
<evidence type="ECO:0000256" key="4">
    <source>
        <dbReference type="ARBA" id="ARBA00022676"/>
    </source>
</evidence>
<keyword evidence="11 14" id="KW-0472">Membrane</keyword>
<keyword evidence="10" id="KW-0443">Lipid metabolism</keyword>
<keyword evidence="8 14" id="KW-1133">Transmembrane helix</keyword>
<dbReference type="AlphaFoldDB" id="A0A803JAL3"/>
<dbReference type="FunFam" id="3.90.550.50:FF:000001">
    <property type="entry name" value="Hexosyltransferase"/>
    <property type="match status" value="1"/>
</dbReference>
<evidence type="ECO:0000256" key="3">
    <source>
        <dbReference type="ARBA" id="ARBA00008661"/>
    </source>
</evidence>
<dbReference type="Ensembl" id="ENSXETT00000118717">
    <property type="protein sequence ID" value="ENSXETP00000104913"/>
    <property type="gene ID" value="ENSXETG00000037381"/>
</dbReference>
<evidence type="ECO:0000256" key="14">
    <source>
        <dbReference type="SAM" id="Phobius"/>
    </source>
</evidence>
<evidence type="ECO:0000256" key="1">
    <source>
        <dbReference type="ARBA" id="ARBA00004323"/>
    </source>
</evidence>
<dbReference type="PANTHER" id="PTHR11214">
    <property type="entry name" value="BETA-1,3-N-ACETYLGLUCOSAMINYLTRANSFERASE"/>
    <property type="match status" value="1"/>
</dbReference>
<evidence type="ECO:0000256" key="11">
    <source>
        <dbReference type="ARBA" id="ARBA00023136"/>
    </source>
</evidence>
<keyword evidence="4" id="KW-0328">Glycosyltransferase</keyword>
<dbReference type="Bgee" id="ENSXETG00000037381">
    <property type="expression patterns" value="Expressed in liver and 6 other cell types or tissues"/>
</dbReference>
<dbReference type="GO" id="GO:0006629">
    <property type="term" value="P:lipid metabolic process"/>
    <property type="evidence" value="ECO:0007669"/>
    <property type="project" value="UniProtKB-KW"/>
</dbReference>
<organism evidence="15">
    <name type="scientific">Xenopus tropicalis</name>
    <name type="common">Western clawed frog</name>
    <name type="synonym">Silurana tropicalis</name>
    <dbReference type="NCBI Taxonomy" id="8364"/>
    <lineage>
        <taxon>Eukaryota</taxon>
        <taxon>Metazoa</taxon>
        <taxon>Chordata</taxon>
        <taxon>Craniata</taxon>
        <taxon>Vertebrata</taxon>
        <taxon>Euteleostomi</taxon>
        <taxon>Amphibia</taxon>
        <taxon>Batrachia</taxon>
        <taxon>Anura</taxon>
        <taxon>Pipoidea</taxon>
        <taxon>Pipidae</taxon>
        <taxon>Xenopodinae</taxon>
        <taxon>Xenopus</taxon>
        <taxon>Silurana</taxon>
    </lineage>
</organism>
<dbReference type="InParanoid" id="A0A803JAL3"/>
<proteinExistence type="inferred from homology"/>
<evidence type="ECO:0000256" key="13">
    <source>
        <dbReference type="SAM" id="MobiDB-lite"/>
    </source>
</evidence>
<keyword evidence="9" id="KW-0333">Golgi apparatus</keyword>
<dbReference type="Gene3D" id="3.90.550.50">
    <property type="match status" value="1"/>
</dbReference>
<comment type="subcellular location">
    <subcellularLocation>
        <location evidence="1">Golgi apparatus membrane</location>
        <topology evidence="1">Single-pass type II membrane protein</topology>
    </subcellularLocation>
</comment>
<evidence type="ECO:0000313" key="15">
    <source>
        <dbReference type="Ensembl" id="ENSXETP00000104913"/>
    </source>
</evidence>
<keyword evidence="12" id="KW-0325">Glycoprotein</keyword>
<dbReference type="GeneTree" id="ENSGT00940000155117"/>
<keyword evidence="7" id="KW-0735">Signal-anchor</keyword>
<comment type="pathway">
    <text evidence="2">Protein modification; protein glycosylation.</text>
</comment>
<reference evidence="15" key="1">
    <citation type="journal article" date="2010" name="Science">
        <title>The genome of the Western clawed frog Xenopus tropicalis.</title>
        <authorList>
            <person name="Hellsten U."/>
            <person name="Harland R.M."/>
            <person name="Gilchrist M.J."/>
            <person name="Hendrix D."/>
            <person name="Jurka J."/>
            <person name="Kapitonov V."/>
            <person name="Ovcharenko I."/>
            <person name="Putnam N.H."/>
            <person name="Shu S."/>
            <person name="Taher L."/>
            <person name="Blitz I.L."/>
            <person name="Blumberg B."/>
            <person name="Dichmann D.S."/>
            <person name="Dubchak I."/>
            <person name="Amaya E."/>
            <person name="Detter J.C."/>
            <person name="Fletcher R."/>
            <person name="Gerhard D.S."/>
            <person name="Goodstein D."/>
            <person name="Graves T."/>
            <person name="Grigoriev I.V."/>
            <person name="Grimwood J."/>
            <person name="Kawashima T."/>
            <person name="Lindquist E."/>
            <person name="Lucas S.M."/>
            <person name="Mead P.E."/>
            <person name="Mitros T."/>
            <person name="Ogino H."/>
            <person name="Ohta Y."/>
            <person name="Poliakov A.V."/>
            <person name="Pollet N."/>
            <person name="Robert J."/>
            <person name="Salamov A."/>
            <person name="Sater A.K."/>
            <person name="Schmutz J."/>
            <person name="Terry A."/>
            <person name="Vize P.D."/>
            <person name="Warren W.C."/>
            <person name="Wells D."/>
            <person name="Wills A."/>
            <person name="Wilson R.K."/>
            <person name="Zimmerman L.B."/>
            <person name="Zorn A.M."/>
            <person name="Grainger R."/>
            <person name="Grammer T."/>
            <person name="Khokha M.K."/>
            <person name="Richardson P.M."/>
            <person name="Rokhsar D.S."/>
        </authorList>
    </citation>
    <scope>NUCLEOTIDE SEQUENCE [LARGE SCALE GENOMIC DNA]</scope>
    <source>
        <strain evidence="15">Nigerian</strain>
    </source>
</reference>
<comment type="similarity">
    <text evidence="3">Belongs to the glycosyltransferase 31 family.</text>
</comment>
<dbReference type="GO" id="GO:0000139">
    <property type="term" value="C:Golgi membrane"/>
    <property type="evidence" value="ECO:0007669"/>
    <property type="project" value="UniProtKB-SubCell"/>
</dbReference>
<feature type="transmembrane region" description="Helical" evidence="14">
    <location>
        <begin position="212"/>
        <end position="233"/>
    </location>
</feature>
<dbReference type="Pfam" id="PF01762">
    <property type="entry name" value="Galactosyl_T"/>
    <property type="match status" value="1"/>
</dbReference>
<evidence type="ECO:0000256" key="2">
    <source>
        <dbReference type="ARBA" id="ARBA00004922"/>
    </source>
</evidence>
<evidence type="ECO:0000256" key="7">
    <source>
        <dbReference type="ARBA" id="ARBA00022968"/>
    </source>
</evidence>
<evidence type="ECO:0000256" key="12">
    <source>
        <dbReference type="ARBA" id="ARBA00023180"/>
    </source>
</evidence>
<dbReference type="GO" id="GO:0016758">
    <property type="term" value="F:hexosyltransferase activity"/>
    <property type="evidence" value="ECO:0007669"/>
    <property type="project" value="InterPro"/>
</dbReference>
<protein>
    <submittedName>
        <fullName evidence="15">Beta-1,3-galactosyltransferase 1</fullName>
    </submittedName>
</protein>
<evidence type="ECO:0000256" key="5">
    <source>
        <dbReference type="ARBA" id="ARBA00022679"/>
    </source>
</evidence>
<evidence type="ECO:0000256" key="9">
    <source>
        <dbReference type="ARBA" id="ARBA00023034"/>
    </source>
</evidence>
<evidence type="ECO:0000256" key="10">
    <source>
        <dbReference type="ARBA" id="ARBA00023098"/>
    </source>
</evidence>
<keyword evidence="5" id="KW-0808">Transferase</keyword>
<accession>A0A803JAL3</accession>
<dbReference type="PANTHER" id="PTHR11214:SF389">
    <property type="entry name" value="HEXOSYLTRANSFERASE"/>
    <property type="match status" value="1"/>
</dbReference>
<gene>
    <name evidence="15" type="primary">LOC100489278</name>
</gene>
<evidence type="ECO:0000256" key="6">
    <source>
        <dbReference type="ARBA" id="ARBA00022692"/>
    </source>
</evidence>
<sequence>MSRVGHTFHQGPPTARSEDPEYEDSEYEIGMKGLQKAVFWRGCPPTGRAKRKEVHLRSWGGGCWRSLLKARLCVYVAWRFPLPSLGRGLKGEGRLAAQTRCKVSDPPVPHLSSECAAALTYRVGYTHLLALLQRHKAVAQWEPAETITEGPTLVGCKQLPPEYKVTQAAQGVWGQKLHRQKHVPDTSMEIYKQRTGMNEKSIHFTQPGGKKTLLFCFLVLCWFVLLVCVSYIYNCIRRDNIAVISAIREPIVTEPLYPYLIEEPLRCRGEAPFLVLLIPSMPQDVLVRDALRKTWANESLIPGISIKRIFLLGRSFVNDIEISVEQESSTFHDIVQQDFLDTYRNLTVKTLMGIEWVSRLCPRASYVMKVDADMFFNPWFLVRQILQPEKPLKLAFFTGLVISGASPRRNKNSKWHILYSEYSKNSYPTYCSGTGYVFSGGLAPLLYRQAMELAILPLEDVFLGLCLQRIGLYISRPQQNWFNLDRFEYNGCQFARLVTVHHYKPHQLLTLWPDFLKAV</sequence>
<keyword evidence="6 14" id="KW-0812">Transmembrane</keyword>
<reference evidence="15" key="2">
    <citation type="submission" date="2021-03" db="UniProtKB">
        <authorList>
            <consortium name="Ensembl"/>
        </authorList>
    </citation>
    <scope>IDENTIFICATION</scope>
</reference>
<dbReference type="InterPro" id="IPR002659">
    <property type="entry name" value="Glyco_trans_31"/>
</dbReference>
<name>A0A803JAL3_XENTR</name>
<evidence type="ECO:0000256" key="8">
    <source>
        <dbReference type="ARBA" id="ARBA00022989"/>
    </source>
</evidence>